<dbReference type="InterPro" id="IPR036890">
    <property type="entry name" value="HATPase_C_sf"/>
</dbReference>
<proteinExistence type="predicted"/>
<dbReference type="OrthoDB" id="2041081at2"/>
<dbReference type="EMBL" id="SRYE01000003">
    <property type="protein sequence ID" value="TGY62191.1"/>
    <property type="molecule type" value="Genomic_DNA"/>
</dbReference>
<protein>
    <submittedName>
        <fullName evidence="1">ATP-binding protein</fullName>
    </submittedName>
</protein>
<dbReference type="RefSeq" id="WP_136012662.1">
    <property type="nucleotide sequence ID" value="NZ_SRYE01000003.1"/>
</dbReference>
<keyword evidence="1" id="KW-0067">ATP-binding</keyword>
<evidence type="ECO:0000313" key="1">
    <source>
        <dbReference type="EMBL" id="TGY62191.1"/>
    </source>
</evidence>
<sequence>MARDFSVDFAGRIRNFTLKKKDALLPLFETIVNSLQAIEDAGKASSEGLIEVKLNRLPVLDENMSRGEITGFTVTDNGIGFDNINFESFLTSDSQLKGDRGGKGIGRFCWLKVFGDVSVDSTYREGEDLYRRQFLFSLGSTSIDDSVTDAVQKDTGTRIELRHVKREYLGYIPATGREIAERVMQHCLVYLLSKTCPTIIVDDEGDKTDINQMLAGMLETDSDNDELHLSGRVFNLLHIKMKVPEATNKRSIPSCRLILCADNREVLTKKLTGLPAGLDKWLVNEYGFSYVGVLTSPYLDQHVSADRLSFDISADEDGMFDEVGMNEITAAACASARGFLRDFIDAAVSGQRKQVEQYVTEEAPQFRHLLQYAPEGVAAIGIGATREEMDDSLYKLKREVEKSVQADNKELIRKLESSQIDSDEYQEEFARQVQRVSDVNESMLAEYVVHRRAILNIYRAALNRQDDGKFKREAYLHELIYPMRTTSEDVAYPAHNLWLIDERLTYSSFISSDKPFDGSAHEKRPDVMLLNYPTFVSADETDGLPYDTVTILELKRPDRDDYTDSENPIDQLLRYATKIRNGEARDSRGRYIAVNENTRMYLYAICDMTPKLRQLMEMRGFGETADGQGRVLYNPNLKATIEVLPFDKIYRDANMRNQVYFRTLGIE</sequence>
<keyword evidence="2" id="KW-1185">Reference proteome</keyword>
<dbReference type="Proteomes" id="UP000310263">
    <property type="component" value="Unassembled WGS sequence"/>
</dbReference>
<dbReference type="GO" id="GO:0005524">
    <property type="term" value="F:ATP binding"/>
    <property type="evidence" value="ECO:0007669"/>
    <property type="project" value="UniProtKB-KW"/>
</dbReference>
<dbReference type="SUPFAM" id="SSF55874">
    <property type="entry name" value="ATPase domain of HSP90 chaperone/DNA topoisomerase II/histidine kinase"/>
    <property type="match status" value="1"/>
</dbReference>
<comment type="caution">
    <text evidence="1">The sequence shown here is derived from an EMBL/GenBank/DDBJ whole genome shotgun (WGS) entry which is preliminary data.</text>
</comment>
<keyword evidence="1" id="KW-0547">Nucleotide-binding</keyword>
<reference evidence="1 2" key="1">
    <citation type="submission" date="2019-04" db="EMBL/GenBank/DDBJ databases">
        <title>Microbes associate with the intestines of laboratory mice.</title>
        <authorList>
            <person name="Navarre W."/>
            <person name="Wong E."/>
            <person name="Huang K."/>
            <person name="Tropini C."/>
            <person name="Ng K."/>
            <person name="Yu B."/>
        </authorList>
    </citation>
    <scope>NUCLEOTIDE SEQUENCE [LARGE SCALE GENOMIC DNA]</scope>
    <source>
        <strain evidence="1 2">NM07_P-09</strain>
    </source>
</reference>
<evidence type="ECO:0000313" key="2">
    <source>
        <dbReference type="Proteomes" id="UP000310263"/>
    </source>
</evidence>
<accession>A0A4S2F4N8</accession>
<name>A0A4S2F4N8_9ACTN</name>
<gene>
    <name evidence="1" type="ORF">E5334_05905</name>
</gene>
<organism evidence="1 2">
    <name type="scientific">Muricaecibacterium torontonense</name>
    <dbReference type="NCBI Taxonomy" id="3032871"/>
    <lineage>
        <taxon>Bacteria</taxon>
        <taxon>Bacillati</taxon>
        <taxon>Actinomycetota</taxon>
        <taxon>Coriobacteriia</taxon>
        <taxon>Coriobacteriales</taxon>
        <taxon>Atopobiaceae</taxon>
        <taxon>Muricaecibacterium</taxon>
    </lineage>
</organism>
<dbReference type="AlphaFoldDB" id="A0A4S2F4N8"/>
<dbReference type="Gene3D" id="3.30.565.10">
    <property type="entry name" value="Histidine kinase-like ATPase, C-terminal domain"/>
    <property type="match status" value="1"/>
</dbReference>